<evidence type="ECO:0000313" key="9">
    <source>
        <dbReference type="EMBL" id="KAA1378413.1"/>
    </source>
</evidence>
<evidence type="ECO:0000256" key="2">
    <source>
        <dbReference type="ARBA" id="ARBA00022475"/>
    </source>
</evidence>
<keyword evidence="6 8" id="KW-1133">Transmembrane helix</keyword>
<evidence type="ECO:0000256" key="8">
    <source>
        <dbReference type="SAM" id="Phobius"/>
    </source>
</evidence>
<dbReference type="EMBL" id="SDPP02000002">
    <property type="protein sequence ID" value="KAA1378413.1"/>
    <property type="molecule type" value="Genomic_DNA"/>
</dbReference>
<feature type="transmembrane region" description="Helical" evidence="8">
    <location>
        <begin position="202"/>
        <end position="226"/>
    </location>
</feature>
<dbReference type="GO" id="GO:0016763">
    <property type="term" value="F:pentosyltransferase activity"/>
    <property type="evidence" value="ECO:0007669"/>
    <property type="project" value="TreeGrafter"/>
</dbReference>
<comment type="caution">
    <text evidence="9">The sequence shown here is derived from an EMBL/GenBank/DDBJ whole genome shotgun (WGS) entry which is preliminary data.</text>
</comment>
<name>A0A641AMR7_9ACTN</name>
<dbReference type="InterPro" id="IPR050297">
    <property type="entry name" value="LipidA_mod_glycosyltrf_83"/>
</dbReference>
<organism evidence="9 10">
    <name type="scientific">Aeromicrobium fastidiosum</name>
    <dbReference type="NCBI Taxonomy" id="52699"/>
    <lineage>
        <taxon>Bacteria</taxon>
        <taxon>Bacillati</taxon>
        <taxon>Actinomycetota</taxon>
        <taxon>Actinomycetes</taxon>
        <taxon>Propionibacteriales</taxon>
        <taxon>Nocardioidaceae</taxon>
        <taxon>Aeromicrobium</taxon>
    </lineage>
</organism>
<proteinExistence type="predicted"/>
<evidence type="ECO:0000256" key="7">
    <source>
        <dbReference type="ARBA" id="ARBA00023136"/>
    </source>
</evidence>
<feature type="transmembrane region" description="Helical" evidence="8">
    <location>
        <begin position="292"/>
        <end position="309"/>
    </location>
</feature>
<dbReference type="GO" id="GO:0009103">
    <property type="term" value="P:lipopolysaccharide biosynthetic process"/>
    <property type="evidence" value="ECO:0007669"/>
    <property type="project" value="UniProtKB-ARBA"/>
</dbReference>
<evidence type="ECO:0008006" key="11">
    <source>
        <dbReference type="Google" id="ProtNLM"/>
    </source>
</evidence>
<sequence>MAASRNRRHLVPLPVHLAGVLAAMVVIRLLYLGEAAGSDEAGFLLVGAGWHHGDSLYGAYWVDRPPLLIWIMQLAGSVSSLRLWGLGASVLMVLGVGRAAYVASGDRAARWATSAAALFSAAHWFGVPRTNGEMLAGAFVAWGLAFTVQALLRPGRLSWAWGAGAGVLAGCALLVKQTVADGLVFALVMAIAVGWKPRHRPIAVRVLAAGVAGTLLTVGLGVAAAATRGTSPADLFDALVTFRADAGEVIRTSASDATTDRLVVLLATWVAGGLAFVAVAAIWHALRRREPVLLATATTIGFVSAAAMLGGSYWAHYLLQLVPASALAVGLVAERMAPRLRFALVGVVLVATTSNVFWSFVAPPEHGEQARVVGRWLKASAVPGDTVVVAYGQPNVVAQAGMDSPYPYLWSLPVRTLDPDLSVMSSVLDGDTRPTWVVDWSGLDSWAIDPAALRPVLERRYRQVSDVCGRKIWLERTRPRSLATPGACP</sequence>
<dbReference type="PANTHER" id="PTHR33908">
    <property type="entry name" value="MANNOSYLTRANSFERASE YKCB-RELATED"/>
    <property type="match status" value="1"/>
</dbReference>
<keyword evidence="4" id="KW-0808">Transferase</keyword>
<keyword evidence="7 8" id="KW-0472">Membrane</keyword>
<evidence type="ECO:0000256" key="1">
    <source>
        <dbReference type="ARBA" id="ARBA00004651"/>
    </source>
</evidence>
<evidence type="ECO:0000256" key="5">
    <source>
        <dbReference type="ARBA" id="ARBA00022692"/>
    </source>
</evidence>
<dbReference type="AlphaFoldDB" id="A0A641AMR7"/>
<dbReference type="RefSeq" id="WP_129182707.1">
    <property type="nucleotide sequence ID" value="NZ_JAGIOG010000001.1"/>
</dbReference>
<feature type="transmembrane region" description="Helical" evidence="8">
    <location>
        <begin position="262"/>
        <end position="285"/>
    </location>
</feature>
<evidence type="ECO:0000256" key="3">
    <source>
        <dbReference type="ARBA" id="ARBA00022676"/>
    </source>
</evidence>
<feature type="transmembrane region" description="Helical" evidence="8">
    <location>
        <begin position="12"/>
        <end position="31"/>
    </location>
</feature>
<protein>
    <recommendedName>
        <fullName evidence="11">Glycosyltransferase RgtA/B/C/D-like domain-containing protein</fullName>
    </recommendedName>
</protein>
<feature type="transmembrane region" description="Helical" evidence="8">
    <location>
        <begin position="83"/>
        <end position="102"/>
    </location>
</feature>
<feature type="transmembrane region" description="Helical" evidence="8">
    <location>
        <begin position="134"/>
        <end position="152"/>
    </location>
</feature>
<dbReference type="OrthoDB" id="3778591at2"/>
<keyword evidence="2" id="KW-1003">Cell membrane</keyword>
<feature type="transmembrane region" description="Helical" evidence="8">
    <location>
        <begin position="315"/>
        <end position="333"/>
    </location>
</feature>
<dbReference type="PANTHER" id="PTHR33908:SF11">
    <property type="entry name" value="MEMBRANE PROTEIN"/>
    <property type="match status" value="1"/>
</dbReference>
<accession>A0A641AMR7</accession>
<keyword evidence="3" id="KW-0328">Glycosyltransferase</keyword>
<keyword evidence="5 8" id="KW-0812">Transmembrane</keyword>
<feature type="transmembrane region" description="Helical" evidence="8">
    <location>
        <begin position="340"/>
        <end position="361"/>
    </location>
</feature>
<evidence type="ECO:0000256" key="4">
    <source>
        <dbReference type="ARBA" id="ARBA00022679"/>
    </source>
</evidence>
<keyword evidence="10" id="KW-1185">Reference proteome</keyword>
<comment type="subcellular location">
    <subcellularLocation>
        <location evidence="1">Cell membrane</location>
        <topology evidence="1">Multi-pass membrane protein</topology>
    </subcellularLocation>
</comment>
<evidence type="ECO:0000313" key="10">
    <source>
        <dbReference type="Proteomes" id="UP001515100"/>
    </source>
</evidence>
<reference evidence="9" key="1">
    <citation type="submission" date="2019-09" db="EMBL/GenBank/DDBJ databases">
        <authorList>
            <person name="Li J."/>
        </authorList>
    </citation>
    <scope>NUCLEOTIDE SEQUENCE [LARGE SCALE GENOMIC DNA]</scope>
    <source>
        <strain evidence="9">NRBC 14897</strain>
    </source>
</reference>
<evidence type="ECO:0000256" key="6">
    <source>
        <dbReference type="ARBA" id="ARBA00022989"/>
    </source>
</evidence>
<dbReference type="GO" id="GO:0005886">
    <property type="term" value="C:plasma membrane"/>
    <property type="evidence" value="ECO:0007669"/>
    <property type="project" value="UniProtKB-SubCell"/>
</dbReference>
<dbReference type="Proteomes" id="UP001515100">
    <property type="component" value="Unassembled WGS sequence"/>
</dbReference>
<gene>
    <name evidence="9" type="ORF">ESP62_008640</name>
</gene>
<feature type="transmembrane region" description="Helical" evidence="8">
    <location>
        <begin position="164"/>
        <end position="195"/>
    </location>
</feature>